<dbReference type="AlphaFoldDB" id="A0A383UR90"/>
<evidence type="ECO:0000256" key="1">
    <source>
        <dbReference type="SAM" id="MobiDB-lite"/>
    </source>
</evidence>
<protein>
    <recommendedName>
        <fullName evidence="4">EKC/KEOPS complex subunit GON7</fullName>
    </recommendedName>
</protein>
<feature type="region of interest" description="Disordered" evidence="1">
    <location>
        <begin position="73"/>
        <end position="102"/>
    </location>
</feature>
<reference evidence="2 3" key="1">
    <citation type="submission" date="2017-11" db="EMBL/GenBank/DDBJ databases">
        <authorList>
            <person name="Kracher B."/>
        </authorList>
    </citation>
    <scope>NUCLEOTIDE SEQUENCE [LARGE SCALE GENOMIC DNA]</scope>
    <source>
        <strain evidence="2 3">RACE1</strain>
    </source>
</reference>
<organism evidence="2 3">
    <name type="scientific">Blumeria hordei</name>
    <name type="common">Barley powdery mildew</name>
    <name type="synonym">Blumeria graminis f. sp. hordei</name>
    <dbReference type="NCBI Taxonomy" id="2867405"/>
    <lineage>
        <taxon>Eukaryota</taxon>
        <taxon>Fungi</taxon>
        <taxon>Dikarya</taxon>
        <taxon>Ascomycota</taxon>
        <taxon>Pezizomycotina</taxon>
        <taxon>Leotiomycetes</taxon>
        <taxon>Erysiphales</taxon>
        <taxon>Erysiphaceae</taxon>
        <taxon>Blumeria</taxon>
    </lineage>
</organism>
<evidence type="ECO:0000313" key="3">
    <source>
        <dbReference type="Proteomes" id="UP000275772"/>
    </source>
</evidence>
<dbReference type="Proteomes" id="UP000275772">
    <property type="component" value="Unassembled WGS sequence"/>
</dbReference>
<evidence type="ECO:0008006" key="4">
    <source>
        <dbReference type="Google" id="ProtNLM"/>
    </source>
</evidence>
<dbReference type="EMBL" id="UNSH01000042">
    <property type="protein sequence ID" value="SZF02299.1"/>
    <property type="molecule type" value="Genomic_DNA"/>
</dbReference>
<evidence type="ECO:0000313" key="2">
    <source>
        <dbReference type="EMBL" id="SZF02299.1"/>
    </source>
</evidence>
<accession>A0A383UR90</accession>
<gene>
    <name evidence="2" type="ORF">BLGHR1_13078</name>
</gene>
<sequence length="102" mass="11615">MSNQDTGEDHQNQNLRYALQATYSSPDNTSFTHSQVLHISRKQTIEIRAEFLRILKKAVGAMQDQINEQLSSLMDEDRSRGNNTSAQDEDVTLDEIPFGEED</sequence>
<dbReference type="VEuPathDB" id="FungiDB:BLGHR1_13078"/>
<feature type="compositionally biased region" description="Acidic residues" evidence="1">
    <location>
        <begin position="87"/>
        <end position="102"/>
    </location>
</feature>
<proteinExistence type="predicted"/>
<name>A0A383UR90_BLUHO</name>